<dbReference type="AlphaFoldDB" id="A0AA36GPH2"/>
<accession>A0AA36GPH2</accession>
<gene>
    <name evidence="3" type="ORF">CYNAS_LOCUS7737</name>
</gene>
<evidence type="ECO:0000313" key="3">
    <source>
        <dbReference type="EMBL" id="CAJ0595754.1"/>
    </source>
</evidence>
<name>A0AA36GPH2_CYLNA</name>
<reference evidence="3" key="1">
    <citation type="submission" date="2023-07" db="EMBL/GenBank/DDBJ databases">
        <authorList>
            <consortium name="CYATHOMIX"/>
        </authorList>
    </citation>
    <scope>NUCLEOTIDE SEQUENCE</scope>
    <source>
        <strain evidence="3">N/A</strain>
    </source>
</reference>
<keyword evidence="2" id="KW-0732">Signal</keyword>
<dbReference type="EMBL" id="CATQJL010000112">
    <property type="protein sequence ID" value="CAJ0595754.1"/>
    <property type="molecule type" value="Genomic_DNA"/>
</dbReference>
<evidence type="ECO:0008006" key="5">
    <source>
        <dbReference type="Google" id="ProtNLM"/>
    </source>
</evidence>
<feature type="compositionally biased region" description="Polar residues" evidence="1">
    <location>
        <begin position="336"/>
        <end position="346"/>
    </location>
</feature>
<feature type="signal peptide" evidence="2">
    <location>
        <begin position="1"/>
        <end position="29"/>
    </location>
</feature>
<evidence type="ECO:0000256" key="2">
    <source>
        <dbReference type="SAM" id="SignalP"/>
    </source>
</evidence>
<organism evidence="3 4">
    <name type="scientific">Cylicocyclus nassatus</name>
    <name type="common">Nematode worm</name>
    <dbReference type="NCBI Taxonomy" id="53992"/>
    <lineage>
        <taxon>Eukaryota</taxon>
        <taxon>Metazoa</taxon>
        <taxon>Ecdysozoa</taxon>
        <taxon>Nematoda</taxon>
        <taxon>Chromadorea</taxon>
        <taxon>Rhabditida</taxon>
        <taxon>Rhabditina</taxon>
        <taxon>Rhabditomorpha</taxon>
        <taxon>Strongyloidea</taxon>
        <taxon>Strongylidae</taxon>
        <taxon>Cylicocyclus</taxon>
    </lineage>
</organism>
<feature type="region of interest" description="Disordered" evidence="1">
    <location>
        <begin position="319"/>
        <end position="353"/>
    </location>
</feature>
<keyword evidence="4" id="KW-1185">Reference proteome</keyword>
<protein>
    <recommendedName>
        <fullName evidence="5">Receptor L-domain domain-containing protein</fullName>
    </recommendedName>
</protein>
<comment type="caution">
    <text evidence="3">The sequence shown here is derived from an EMBL/GenBank/DDBJ whole genome shotgun (WGS) entry which is preliminary data.</text>
</comment>
<evidence type="ECO:0000256" key="1">
    <source>
        <dbReference type="SAM" id="MobiDB-lite"/>
    </source>
</evidence>
<dbReference type="Proteomes" id="UP001176961">
    <property type="component" value="Unassembled WGS sequence"/>
</dbReference>
<feature type="chain" id="PRO_5041447734" description="Receptor L-domain domain-containing protein" evidence="2">
    <location>
        <begin position="30"/>
        <end position="411"/>
    </location>
</feature>
<proteinExistence type="predicted"/>
<sequence length="411" mass="46453">MLLKTKFIVKTKVVVLLHTMVMQYNLAAAYDCANYGLSNHDVDQYIIYARRCQGSEELGFQGRTVFHARFLREDDFNNLFKKVKKTHFEIRIEDSSFTSISMPMLTEAVRPKPKRSRLFVIRGNSSLKNLTIPRSKFDVQESFHVEIDGNPELENGVLRRFQTNCLLGMGKKCDIFPASHCDTLEDEEEVRDCAGVAVIKQAPGTRLNFNAGEISEKEFNEIFSQATHVQMCIILKRSNYKTLRMPKLKRLFPCKREYSSLVIANNPRLKKVILGKEALVVNMQVENNTVLPDSMITALSRACNNKHLGFCKIKGTGVKSGENVDQSAAQEKDSTSTETAFETTPIESEGLGGGNDEDYSGGFFGGPLPFPVKSKEHETRAPPKDKKEKKVKCHRCFHIWLLPVLCIALFL</sequence>
<evidence type="ECO:0000313" key="4">
    <source>
        <dbReference type="Proteomes" id="UP001176961"/>
    </source>
</evidence>